<sequence length="203" mass="22282">MAGIELTLSNVMQLMAALSPILIAFFMLMLSFMNQNVKGIIFIAGAIMATFINHFLQNMMKSPVDPTASLSCNIIDIPFLTRYNSPSTSSLFIAFTFAYLFLPMKYNNHMNYAVIAALLGMFSLDAVSKITNKCTTVGGAVLGALSGFVLGSLWYTVFHVVGADDLLYFDEMDSNAVRCERPSKQTFKCSVYKNGKLISSNIA</sequence>
<accession>A0A6C0LGZ4</accession>
<dbReference type="AlphaFoldDB" id="A0A6C0LGZ4"/>
<organism evidence="2">
    <name type="scientific">viral metagenome</name>
    <dbReference type="NCBI Taxonomy" id="1070528"/>
    <lineage>
        <taxon>unclassified sequences</taxon>
        <taxon>metagenomes</taxon>
        <taxon>organismal metagenomes</taxon>
    </lineage>
</organism>
<reference evidence="2" key="1">
    <citation type="journal article" date="2020" name="Nature">
        <title>Giant virus diversity and host interactions through global metagenomics.</title>
        <authorList>
            <person name="Schulz F."/>
            <person name="Roux S."/>
            <person name="Paez-Espino D."/>
            <person name="Jungbluth S."/>
            <person name="Walsh D.A."/>
            <person name="Denef V.J."/>
            <person name="McMahon K.D."/>
            <person name="Konstantinidis K.T."/>
            <person name="Eloe-Fadrosh E.A."/>
            <person name="Kyrpides N.C."/>
            <person name="Woyke T."/>
        </authorList>
    </citation>
    <scope>NUCLEOTIDE SEQUENCE</scope>
    <source>
        <strain evidence="2">GVMAG-M-3300027833-11</strain>
    </source>
</reference>
<dbReference type="EMBL" id="MN740504">
    <property type="protein sequence ID" value="QHU30266.1"/>
    <property type="molecule type" value="Genomic_DNA"/>
</dbReference>
<proteinExistence type="predicted"/>
<feature type="transmembrane region" description="Helical" evidence="1">
    <location>
        <begin position="139"/>
        <end position="161"/>
    </location>
</feature>
<name>A0A6C0LGZ4_9ZZZZ</name>
<evidence type="ECO:0000256" key="1">
    <source>
        <dbReference type="SAM" id="Phobius"/>
    </source>
</evidence>
<feature type="transmembrane region" description="Helical" evidence="1">
    <location>
        <begin position="12"/>
        <end position="33"/>
    </location>
</feature>
<feature type="transmembrane region" description="Helical" evidence="1">
    <location>
        <begin position="39"/>
        <end position="56"/>
    </location>
</feature>
<keyword evidence="1" id="KW-1133">Transmembrane helix</keyword>
<evidence type="ECO:0008006" key="3">
    <source>
        <dbReference type="Google" id="ProtNLM"/>
    </source>
</evidence>
<evidence type="ECO:0000313" key="2">
    <source>
        <dbReference type="EMBL" id="QHU30266.1"/>
    </source>
</evidence>
<keyword evidence="1" id="KW-0472">Membrane</keyword>
<keyword evidence="1" id="KW-0812">Transmembrane</keyword>
<protein>
    <recommendedName>
        <fullName evidence="3">Phosphatidic acid phosphatase type 2/haloperoxidase domain-containing protein</fullName>
    </recommendedName>
</protein>
<feature type="transmembrane region" description="Helical" evidence="1">
    <location>
        <begin position="87"/>
        <end position="104"/>
    </location>
</feature>